<dbReference type="EMBL" id="JJRY01000006">
    <property type="protein sequence ID" value="KEF38828.1"/>
    <property type="molecule type" value="Genomic_DNA"/>
</dbReference>
<dbReference type="Pfam" id="PF01740">
    <property type="entry name" value="STAS"/>
    <property type="match status" value="1"/>
</dbReference>
<comment type="function">
    <text evidence="3">Positive regulator of sigma-B activity. Non-phosphorylated RsbV binds to RsbW, preventing its association with sigma-B. When phosphorylated, releases RsbW, which is then free to complex with and inactivate sigma-B.</text>
</comment>
<evidence type="ECO:0000256" key="3">
    <source>
        <dbReference type="ARBA" id="ARBA00024670"/>
    </source>
</evidence>
<reference evidence="6 7" key="1">
    <citation type="submission" date="2014-04" db="EMBL/GenBank/DDBJ databases">
        <title>Draft genome sequence of Bacillus azotoformans MEV2011, a (co-) denitrifying strain unable to grow in the presence of oxygen.</title>
        <authorList>
            <person name="Nielsen M."/>
            <person name="Schreiber L."/>
            <person name="Finster K."/>
            <person name="Schramm A."/>
        </authorList>
    </citation>
    <scope>NUCLEOTIDE SEQUENCE [LARGE SCALE GENOMIC DNA]</scope>
    <source>
        <strain evidence="6 7">MEV2011</strain>
    </source>
</reference>
<comment type="similarity">
    <text evidence="1 4">Belongs to the anti-sigma-factor antagonist family.</text>
</comment>
<sequence>MDLKIDIEESLNSRVVKLAGEVDVYTAPMLRDAIIPLTVKKDSNLIVDMTEVGYMDSTGLGVFIGAFKSSHQHMNSLKLIGVTEKIERLFQITGLSEIIDIDTKPRGE</sequence>
<gene>
    <name evidence="6" type="ORF">M670_02042</name>
</gene>
<dbReference type="NCBIfam" id="TIGR00377">
    <property type="entry name" value="ant_ant_sig"/>
    <property type="match status" value="1"/>
</dbReference>
<dbReference type="Gene3D" id="3.30.750.24">
    <property type="entry name" value="STAS domain"/>
    <property type="match status" value="1"/>
</dbReference>
<protein>
    <recommendedName>
        <fullName evidence="4">Anti-sigma factor antagonist</fullName>
    </recommendedName>
</protein>
<dbReference type="Proteomes" id="UP000027936">
    <property type="component" value="Unassembled WGS sequence"/>
</dbReference>
<evidence type="ECO:0000256" key="4">
    <source>
        <dbReference type="RuleBase" id="RU003749"/>
    </source>
</evidence>
<feature type="domain" description="STAS" evidence="5">
    <location>
        <begin position="3"/>
        <end position="108"/>
    </location>
</feature>
<dbReference type="AlphaFoldDB" id="A0A072NPH6"/>
<dbReference type="PATRIC" id="fig|1348973.3.peg.1990"/>
<evidence type="ECO:0000313" key="7">
    <source>
        <dbReference type="Proteomes" id="UP000027936"/>
    </source>
</evidence>
<name>A0A072NPH6_SCHAZ</name>
<comment type="caution">
    <text evidence="6">The sequence shown here is derived from an EMBL/GenBank/DDBJ whole genome shotgun (WGS) entry which is preliminary data.</text>
</comment>
<dbReference type="PANTHER" id="PTHR33495">
    <property type="entry name" value="ANTI-SIGMA FACTOR ANTAGONIST TM_1081-RELATED-RELATED"/>
    <property type="match status" value="1"/>
</dbReference>
<dbReference type="OrthoDB" id="9793697at2"/>
<dbReference type="SUPFAM" id="SSF52091">
    <property type="entry name" value="SpoIIaa-like"/>
    <property type="match status" value="1"/>
</dbReference>
<keyword evidence="2" id="KW-0597">Phosphoprotein</keyword>
<dbReference type="InterPro" id="IPR003658">
    <property type="entry name" value="Anti-sigma_ant"/>
</dbReference>
<dbReference type="RefSeq" id="WP_035195369.1">
    <property type="nucleotide sequence ID" value="NZ_JJRY01000006.1"/>
</dbReference>
<evidence type="ECO:0000256" key="2">
    <source>
        <dbReference type="ARBA" id="ARBA00022553"/>
    </source>
</evidence>
<dbReference type="CDD" id="cd07043">
    <property type="entry name" value="STAS_anti-anti-sigma_factors"/>
    <property type="match status" value="1"/>
</dbReference>
<dbReference type="InterPro" id="IPR002645">
    <property type="entry name" value="STAS_dom"/>
</dbReference>
<evidence type="ECO:0000256" key="1">
    <source>
        <dbReference type="ARBA" id="ARBA00009013"/>
    </source>
</evidence>
<dbReference type="InterPro" id="IPR036513">
    <property type="entry name" value="STAS_dom_sf"/>
</dbReference>
<dbReference type="PROSITE" id="PS50801">
    <property type="entry name" value="STAS"/>
    <property type="match status" value="1"/>
</dbReference>
<proteinExistence type="inferred from homology"/>
<evidence type="ECO:0000313" key="6">
    <source>
        <dbReference type="EMBL" id="KEF38828.1"/>
    </source>
</evidence>
<dbReference type="GO" id="GO:0043856">
    <property type="term" value="F:anti-sigma factor antagonist activity"/>
    <property type="evidence" value="ECO:0007669"/>
    <property type="project" value="InterPro"/>
</dbReference>
<evidence type="ECO:0000259" key="5">
    <source>
        <dbReference type="PROSITE" id="PS50801"/>
    </source>
</evidence>
<organism evidence="6 7">
    <name type="scientific">Schinkia azotoformans MEV2011</name>
    <dbReference type="NCBI Taxonomy" id="1348973"/>
    <lineage>
        <taxon>Bacteria</taxon>
        <taxon>Bacillati</taxon>
        <taxon>Bacillota</taxon>
        <taxon>Bacilli</taxon>
        <taxon>Bacillales</taxon>
        <taxon>Bacillaceae</taxon>
        <taxon>Calidifontibacillus/Schinkia group</taxon>
        <taxon>Schinkia</taxon>
    </lineage>
</organism>
<dbReference type="PANTHER" id="PTHR33495:SF9">
    <property type="entry name" value="ANTI-SIGMA-B FACTOR ANTAGONIST"/>
    <property type="match status" value="1"/>
</dbReference>
<accession>A0A072NPH6</accession>